<reference evidence="2 3" key="1">
    <citation type="journal article" date="2018" name="Evol. Lett.">
        <title>Horizontal gene cluster transfer increased hallucinogenic mushroom diversity.</title>
        <authorList>
            <person name="Reynolds H.T."/>
            <person name="Vijayakumar V."/>
            <person name="Gluck-Thaler E."/>
            <person name="Korotkin H.B."/>
            <person name="Matheny P.B."/>
            <person name="Slot J.C."/>
        </authorList>
    </citation>
    <scope>NUCLEOTIDE SEQUENCE [LARGE SCALE GENOMIC DNA]</scope>
    <source>
        <strain evidence="2 3">SRW20</strain>
    </source>
</reference>
<evidence type="ECO:0000256" key="1">
    <source>
        <dbReference type="SAM" id="MobiDB-lite"/>
    </source>
</evidence>
<evidence type="ECO:0000313" key="3">
    <source>
        <dbReference type="Proteomes" id="UP000284706"/>
    </source>
</evidence>
<dbReference type="AlphaFoldDB" id="A0A409W0Z2"/>
<name>A0A409W0Z2_9AGAR</name>
<feature type="compositionally biased region" description="Basic and acidic residues" evidence="1">
    <location>
        <begin position="7"/>
        <end position="22"/>
    </location>
</feature>
<dbReference type="Proteomes" id="UP000284706">
    <property type="component" value="Unassembled WGS sequence"/>
</dbReference>
<protein>
    <submittedName>
        <fullName evidence="2">Uncharacterized protein</fullName>
    </submittedName>
</protein>
<organism evidence="2 3">
    <name type="scientific">Gymnopilus dilepis</name>
    <dbReference type="NCBI Taxonomy" id="231916"/>
    <lineage>
        <taxon>Eukaryota</taxon>
        <taxon>Fungi</taxon>
        <taxon>Dikarya</taxon>
        <taxon>Basidiomycota</taxon>
        <taxon>Agaricomycotina</taxon>
        <taxon>Agaricomycetes</taxon>
        <taxon>Agaricomycetidae</taxon>
        <taxon>Agaricales</taxon>
        <taxon>Agaricineae</taxon>
        <taxon>Hymenogastraceae</taxon>
        <taxon>Gymnopilus</taxon>
    </lineage>
</organism>
<sequence length="75" mass="8350">MTGNGPKSDRILGAKEDYRGRESLTTGTRTQKDQAMSDNEDETIGDANRTLGWERVLFSVLLKKPLGWAHTADQN</sequence>
<dbReference type="InParanoid" id="A0A409W0Z2"/>
<gene>
    <name evidence="2" type="ORF">CVT26_006913</name>
</gene>
<feature type="region of interest" description="Disordered" evidence="1">
    <location>
        <begin position="1"/>
        <end position="45"/>
    </location>
</feature>
<proteinExistence type="predicted"/>
<dbReference type="EMBL" id="NHYE01005471">
    <property type="protein sequence ID" value="PPQ72158.1"/>
    <property type="molecule type" value="Genomic_DNA"/>
</dbReference>
<evidence type="ECO:0000313" key="2">
    <source>
        <dbReference type="EMBL" id="PPQ72158.1"/>
    </source>
</evidence>
<keyword evidence="3" id="KW-1185">Reference proteome</keyword>
<comment type="caution">
    <text evidence="2">The sequence shown here is derived from an EMBL/GenBank/DDBJ whole genome shotgun (WGS) entry which is preliminary data.</text>
</comment>
<accession>A0A409W0Z2</accession>
<feature type="compositionally biased region" description="Polar residues" evidence="1">
    <location>
        <begin position="23"/>
        <end position="37"/>
    </location>
</feature>